<protein>
    <submittedName>
        <fullName evidence="1">Uncharacterized protein</fullName>
    </submittedName>
</protein>
<proteinExistence type="predicted"/>
<dbReference type="SUPFAM" id="SSF50969">
    <property type="entry name" value="YVTN repeat-like/Quinoprotein amine dehydrogenase"/>
    <property type="match status" value="1"/>
</dbReference>
<dbReference type="InterPro" id="IPR011044">
    <property type="entry name" value="Quino_amine_DH_bsu"/>
</dbReference>
<gene>
    <name evidence="1" type="ORF">OsJ_15177</name>
</gene>
<reference evidence="1" key="2">
    <citation type="submission" date="2008-12" db="EMBL/GenBank/DDBJ databases">
        <title>Improved gene annotation of the rice (Oryza sativa) genomes.</title>
        <authorList>
            <person name="Wang J."/>
            <person name="Li R."/>
            <person name="Fan W."/>
            <person name="Huang Q."/>
            <person name="Zhang J."/>
            <person name="Zhou Y."/>
            <person name="Hu Y."/>
            <person name="Zi S."/>
            <person name="Li J."/>
            <person name="Ni P."/>
            <person name="Zheng H."/>
            <person name="Zhang Y."/>
            <person name="Zhao M."/>
            <person name="Hao Q."/>
            <person name="McDermott J."/>
            <person name="Samudrala R."/>
            <person name="Kristiansen K."/>
            <person name="Wong G.K.-S."/>
        </authorList>
    </citation>
    <scope>NUCLEOTIDE SEQUENCE</scope>
</reference>
<dbReference type="EMBL" id="CM000141">
    <property type="protein sequence ID" value="EEE61184.1"/>
    <property type="molecule type" value="Genomic_DNA"/>
</dbReference>
<accession>B9FFQ0</accession>
<dbReference type="PANTHER" id="PTHR34708">
    <property type="entry name" value="OS07G0440000 PROTEIN"/>
    <property type="match status" value="1"/>
</dbReference>
<organism evidence="1">
    <name type="scientific">Oryza sativa subsp. japonica</name>
    <name type="common">Rice</name>
    <dbReference type="NCBI Taxonomy" id="39947"/>
    <lineage>
        <taxon>Eukaryota</taxon>
        <taxon>Viridiplantae</taxon>
        <taxon>Streptophyta</taxon>
        <taxon>Embryophyta</taxon>
        <taxon>Tracheophyta</taxon>
        <taxon>Spermatophyta</taxon>
        <taxon>Magnoliopsida</taxon>
        <taxon>Liliopsida</taxon>
        <taxon>Poales</taxon>
        <taxon>Poaceae</taxon>
        <taxon>BOP clade</taxon>
        <taxon>Oryzoideae</taxon>
        <taxon>Oryzeae</taxon>
        <taxon>Oryzinae</taxon>
        <taxon>Oryza</taxon>
        <taxon>Oryza sativa</taxon>
    </lineage>
</organism>
<reference evidence="1" key="1">
    <citation type="journal article" date="2005" name="PLoS Biol.">
        <title>The genomes of Oryza sativa: a history of duplications.</title>
        <authorList>
            <person name="Yu J."/>
            <person name="Wang J."/>
            <person name="Lin W."/>
            <person name="Li S."/>
            <person name="Li H."/>
            <person name="Zhou J."/>
            <person name="Ni P."/>
            <person name="Dong W."/>
            <person name="Hu S."/>
            <person name="Zeng C."/>
            <person name="Zhang J."/>
            <person name="Zhang Y."/>
            <person name="Li R."/>
            <person name="Xu Z."/>
            <person name="Li S."/>
            <person name="Li X."/>
            <person name="Zheng H."/>
            <person name="Cong L."/>
            <person name="Lin L."/>
            <person name="Yin J."/>
            <person name="Geng J."/>
            <person name="Li G."/>
            <person name="Shi J."/>
            <person name="Liu J."/>
            <person name="Lv H."/>
            <person name="Li J."/>
            <person name="Wang J."/>
            <person name="Deng Y."/>
            <person name="Ran L."/>
            <person name="Shi X."/>
            <person name="Wang X."/>
            <person name="Wu Q."/>
            <person name="Li C."/>
            <person name="Ren X."/>
            <person name="Wang J."/>
            <person name="Wang X."/>
            <person name="Li D."/>
            <person name="Liu D."/>
            <person name="Zhang X."/>
            <person name="Ji Z."/>
            <person name="Zhao W."/>
            <person name="Sun Y."/>
            <person name="Zhang Z."/>
            <person name="Bao J."/>
            <person name="Han Y."/>
            <person name="Dong L."/>
            <person name="Ji J."/>
            <person name="Chen P."/>
            <person name="Wu S."/>
            <person name="Liu J."/>
            <person name="Xiao Y."/>
            <person name="Bu D."/>
            <person name="Tan J."/>
            <person name="Yang L."/>
            <person name="Ye C."/>
            <person name="Zhang J."/>
            <person name="Xu J."/>
            <person name="Zhou Y."/>
            <person name="Yu Y."/>
            <person name="Zhang B."/>
            <person name="Zhuang S."/>
            <person name="Wei H."/>
            <person name="Liu B."/>
            <person name="Lei M."/>
            <person name="Yu H."/>
            <person name="Li Y."/>
            <person name="Xu H."/>
            <person name="Wei S."/>
            <person name="He X."/>
            <person name="Fang L."/>
            <person name="Zhang Z."/>
            <person name="Zhang Y."/>
            <person name="Huang X."/>
            <person name="Su Z."/>
            <person name="Tong W."/>
            <person name="Li J."/>
            <person name="Tong Z."/>
            <person name="Li S."/>
            <person name="Ye J."/>
            <person name="Wang L."/>
            <person name="Fang L."/>
            <person name="Lei T."/>
            <person name="Chen C."/>
            <person name="Chen H."/>
            <person name="Xu Z."/>
            <person name="Li H."/>
            <person name="Huang H."/>
            <person name="Zhang F."/>
            <person name="Xu H."/>
            <person name="Li N."/>
            <person name="Zhao C."/>
            <person name="Li S."/>
            <person name="Dong L."/>
            <person name="Huang Y."/>
            <person name="Li L."/>
            <person name="Xi Y."/>
            <person name="Qi Q."/>
            <person name="Li W."/>
            <person name="Zhang B."/>
            <person name="Hu W."/>
            <person name="Zhang Y."/>
            <person name="Tian X."/>
            <person name="Jiao Y."/>
            <person name="Liang X."/>
            <person name="Jin J."/>
            <person name="Gao L."/>
            <person name="Zheng W."/>
            <person name="Hao B."/>
            <person name="Liu S."/>
            <person name="Wang W."/>
            <person name="Yuan L."/>
            <person name="Cao M."/>
            <person name="McDermott J."/>
            <person name="Samudrala R."/>
            <person name="Wang J."/>
            <person name="Wong G.K."/>
            <person name="Yang H."/>
        </authorList>
    </citation>
    <scope>NUCLEOTIDE SEQUENCE [LARGE SCALE GENOMIC DNA]</scope>
</reference>
<name>B9FFQ0_ORYSJ</name>
<sequence length="608" mass="64804">MAMAAAELGVGMAKAAALHNDDLARRRRRRGRCSHDSTWAGMALEAHGGHGDGVEGEAREAARGGPLLLAGLAWSSAALSPWLRWFREAGARERREGVRWSAGTRFQAMVEGGRQGRQGKRGARASGPFRRRAAMEAAEAALKSLGTERMRDHADDDMPTHRRWADLHAGLVSRVADLCALRGYASCRAVCASWRAALPPPTSRPLAPVADTASRHGPLSLAVCSVHAQRLVPPPRPPPAVGASQRHRRQPLASARATARDLAAVSICRPNRLAVQRTTDGHSSALVLDTAALMDSDDLADVAFDGNGRVAYCLTRHGAVHVLRLNRRRHRGRLRPIEIEPLVAGAVFPSPYDTIARVTDAKNLVLCGGALYQRTTDGHSSALVLDTAALMDSDDLADVAFDGNGRVAYCLTRHGAVHVLRLNRRRHRGRLRPIEIEPLVAGAVFPSPCGGGRAARAPPSRRPGICDQAAAPYPRRAPSSVLRYEPPASAAAGGSRRPPCWSESKDLGGHAVFLGANDAAAAARCGDGAAELMRGDCLYYWASRAEGDYEAFVYSMADRMSTRLPPATGGVSSPLWYFLPAGAANVQATTTTAMEAASEEVSVAVITV</sequence>
<evidence type="ECO:0000313" key="1">
    <source>
        <dbReference type="EMBL" id="EEE61184.1"/>
    </source>
</evidence>
<dbReference type="Proteomes" id="UP000007752">
    <property type="component" value="Chromosome 4"/>
</dbReference>
<dbReference type="PANTHER" id="PTHR34708:SF5">
    <property type="entry name" value="DUF295 DOMAIN-CONTAINING PROTEIN"/>
    <property type="match status" value="1"/>
</dbReference>
<dbReference type="AlphaFoldDB" id="B9FFQ0"/>